<dbReference type="OrthoDB" id="10027144at2759"/>
<feature type="domain" description="K Homology" evidence="5">
    <location>
        <begin position="885"/>
        <end position="958"/>
    </location>
</feature>
<dbReference type="CDD" id="cd02394">
    <property type="entry name" value="KH-I_Vigilin_rpt6"/>
    <property type="match status" value="2"/>
</dbReference>
<proteinExistence type="predicted"/>
<dbReference type="CDD" id="cd22449">
    <property type="entry name" value="KH-I_ScSCP160_rpt4"/>
    <property type="match status" value="1"/>
</dbReference>
<dbReference type="CDD" id="cd22408">
    <property type="entry name" value="KH-I_Vigilin_rpt4"/>
    <property type="match status" value="1"/>
</dbReference>
<evidence type="ECO:0000256" key="4">
    <source>
        <dbReference type="SAM" id="MobiDB-lite"/>
    </source>
</evidence>
<dbReference type="SUPFAM" id="SSF54791">
    <property type="entry name" value="Eukaryotic type KH-domain (KH-domain type I)"/>
    <property type="match status" value="7"/>
</dbReference>
<evidence type="ECO:0000256" key="2">
    <source>
        <dbReference type="PROSITE-ProRule" id="PRU00117"/>
    </source>
</evidence>
<dbReference type="GO" id="GO:0003729">
    <property type="term" value="F:mRNA binding"/>
    <property type="evidence" value="ECO:0007669"/>
    <property type="project" value="TreeGrafter"/>
</dbReference>
<feature type="domain" description="K Homology" evidence="5">
    <location>
        <begin position="397"/>
        <end position="470"/>
    </location>
</feature>
<evidence type="ECO:0000256" key="1">
    <source>
        <dbReference type="ARBA" id="ARBA00022737"/>
    </source>
</evidence>
<dbReference type="EMBL" id="MU005765">
    <property type="protein sequence ID" value="KAF2713867.1"/>
    <property type="molecule type" value="Genomic_DNA"/>
</dbReference>
<dbReference type="Proteomes" id="UP000799428">
    <property type="component" value="Unassembled WGS sequence"/>
</dbReference>
<dbReference type="CDD" id="cd00105">
    <property type="entry name" value="KH-I"/>
    <property type="match status" value="1"/>
</dbReference>
<feature type="domain" description="K Homology" evidence="5">
    <location>
        <begin position="231"/>
        <end position="304"/>
    </location>
</feature>
<feature type="compositionally biased region" description="Basic and acidic residues" evidence="4">
    <location>
        <begin position="65"/>
        <end position="75"/>
    </location>
</feature>
<evidence type="ECO:0000259" key="5">
    <source>
        <dbReference type="SMART" id="SM00322"/>
    </source>
</evidence>
<feature type="domain" description="K Homology" evidence="5">
    <location>
        <begin position="725"/>
        <end position="788"/>
    </location>
</feature>
<dbReference type="InterPro" id="IPR004088">
    <property type="entry name" value="KH_dom_type_1"/>
</dbReference>
<keyword evidence="7" id="KW-1185">Reference proteome</keyword>
<feature type="domain" description="K Homology" evidence="5">
    <location>
        <begin position="792"/>
        <end position="880"/>
    </location>
</feature>
<sequence length="1317" mass="144671">MASEATANGIASAPEGLTPAQKLMQEHDHHVTIEDIPDEDDLAHPTASTAVEPDTAPAAPLSEKAAGKQKAEAPVKKAPLPFNTASEELFPSLSAVKPRSAAPVPSWGKKIAAVTSNGVNGSNGLAPSNDTSRASTPASGVGIPASGRGPAIPNVHIPGRHREQISFHSSQLLPRSQMKKPLNELIRDLNKKSKAKLEHKTAGDGKYIFEATGPVDAARQLLKDVANEVGSKQSTKVPIPASVRAFIIGRQGSKIQEISKRSGARIQVPKQEVAEEDDDMIDVVIEGNALTAEMARREIEAIVNERTSTVNLRLKDIPAELYPFLAGPHNIHAAALEKGRDVRVQIPHYTHWETQPPPQAARNQPIPWAAQANLPIQVSGERVAAQEIQAELERRHQQLRQQLAMGSSEVQRGRHQFIVGDRGGSVHDFLKETGCSVIFPPNTDDSETVYVIGPQNKIDNAIAKLDDLAAELNMTTAPYPRTHSQEHAYNMTRYLRQRQALDQLERMHEASVVAPKDRDSPTTWEIYSKDNKNVQDARKDIMSIYQGHPPSRFSTVSINPFYHDHLQQRNAQHIRENTGVHIVFPEESEDSQDLILVYEGTTPSADYVIPRGAPQAAEAKAFQQALQKAEEFIKSVTSNQQKIVSRDVDANPKFHPKIQKYVDREQATLPREQIPVQILFGERRPEAPGRSTTSFALRGPSDRLDDLTAKIVAFIEQEEKDELERGFTLSFDYPQKYANILIGKRGENIRKLREEFDVDIQVKDGKVELKGPQVKANACKAHILALAKRLEDEATHILKIKSQFHRDLIGAKGSTVNRLQDRYGVHINFPRANNNHDDDAGTEGGKSQKNFRTQAHDEVVIRGPRRGADEAREELLNLLQYTMDNSHVDTISVAQSQVPQLIGSGGREMENLRLATGCQIDIPGAREGADASSRAEIKLRGTKTQVEQAKKLLQERVKVYDDTEVKTIEVDRKFHRTLIGGNGSNIRSIVIAAGGPDSARELARMVRFPRAESNETAIRVEGPKNIVEKIVASIKAQVASLENQTSETLEISPDKHRLLIGRGGETRRSLESQFNVQLDIPKQSTTGAARSQVKLTGEPAQVEQAKEHILELVRGQEGVTILVPLHLHNSISDNGQFFRRLRNEHKITVDHNGQQLPPRPAPAEGGKARKGANGALPLITDADDTASGAGEKYSWEVVDNNPTEAGTDTSATIPWILRGPVDNLPKARQTLEAAIAAASKPSATGYLILPDPRSYRLVVGPGGSTINSIRKKTGTNIKVPRDHTKDEAIEVVGSKDGCEEARQMILDIISRAGNGRH</sequence>
<evidence type="ECO:0000313" key="6">
    <source>
        <dbReference type="EMBL" id="KAF2713867.1"/>
    </source>
</evidence>
<dbReference type="CDD" id="cd22448">
    <property type="entry name" value="KH-I_ScSCP160_rpt3"/>
    <property type="match status" value="1"/>
</dbReference>
<feature type="region of interest" description="Disordered" evidence="4">
    <location>
        <begin position="120"/>
        <end position="150"/>
    </location>
</feature>
<keyword evidence="2" id="KW-0694">RNA-binding</keyword>
<feature type="region of interest" description="Disordered" evidence="4">
    <location>
        <begin position="830"/>
        <end position="852"/>
    </location>
</feature>
<feature type="domain" description="K Homology" evidence="5">
    <location>
        <begin position="1043"/>
        <end position="1114"/>
    </location>
</feature>
<dbReference type="InterPro" id="IPR054548">
    <property type="entry name" value="SCP160-like_KH"/>
</dbReference>
<feature type="region of interest" description="Disordered" evidence="4">
    <location>
        <begin position="1151"/>
        <end position="1187"/>
    </location>
</feature>
<organism evidence="6 7">
    <name type="scientific">Pleomassaria siparia CBS 279.74</name>
    <dbReference type="NCBI Taxonomy" id="1314801"/>
    <lineage>
        <taxon>Eukaryota</taxon>
        <taxon>Fungi</taxon>
        <taxon>Dikarya</taxon>
        <taxon>Ascomycota</taxon>
        <taxon>Pezizomycotina</taxon>
        <taxon>Dothideomycetes</taxon>
        <taxon>Pleosporomycetidae</taxon>
        <taxon>Pleosporales</taxon>
        <taxon>Pleomassariaceae</taxon>
        <taxon>Pleomassaria</taxon>
    </lineage>
</organism>
<dbReference type="PANTHER" id="PTHR10627:SF31">
    <property type="entry name" value="DODECA-SATELLITE-BINDING PROTEIN 1, ISOFORM A"/>
    <property type="match status" value="1"/>
</dbReference>
<feature type="domain" description="K Homology" evidence="5">
    <location>
        <begin position="962"/>
        <end position="1039"/>
    </location>
</feature>
<feature type="domain" description="K Homology" evidence="5">
    <location>
        <begin position="1241"/>
        <end position="1310"/>
    </location>
</feature>
<evidence type="ECO:0000256" key="3">
    <source>
        <dbReference type="SAM" id="Coils"/>
    </source>
</evidence>
<dbReference type="Pfam" id="PF22952">
    <property type="entry name" value="KH_11"/>
    <property type="match status" value="1"/>
</dbReference>
<gene>
    <name evidence="6" type="ORF">K504DRAFT_473076</name>
</gene>
<dbReference type="InterPro" id="IPR036612">
    <property type="entry name" value="KH_dom_type_1_sf"/>
</dbReference>
<keyword evidence="3" id="KW-0175">Coiled coil</keyword>
<keyword evidence="1" id="KW-0677">Repeat</keyword>
<feature type="compositionally biased region" description="Basic and acidic residues" evidence="4">
    <location>
        <begin position="24"/>
        <end position="33"/>
    </location>
</feature>
<dbReference type="Pfam" id="PF00013">
    <property type="entry name" value="KH_1"/>
    <property type="match status" value="7"/>
</dbReference>
<evidence type="ECO:0000313" key="7">
    <source>
        <dbReference type="Proteomes" id="UP000799428"/>
    </source>
</evidence>
<dbReference type="Gene3D" id="3.30.310.210">
    <property type="match status" value="1"/>
</dbReference>
<feature type="compositionally biased region" description="Polar residues" evidence="4">
    <location>
        <begin position="120"/>
        <end position="138"/>
    </location>
</feature>
<dbReference type="InterPro" id="IPR004087">
    <property type="entry name" value="KH_dom"/>
</dbReference>
<feature type="coiled-coil region" evidence="3">
    <location>
        <begin position="382"/>
        <end position="409"/>
    </location>
</feature>
<name>A0A6G1KNG2_9PLEO</name>
<dbReference type="CDD" id="cd22450">
    <property type="entry name" value="KH-I_ScSCP160_rpt5"/>
    <property type="match status" value="1"/>
</dbReference>
<dbReference type="PANTHER" id="PTHR10627">
    <property type="entry name" value="SCP160"/>
    <property type="match status" value="1"/>
</dbReference>
<dbReference type="SMART" id="SM00322">
    <property type="entry name" value="KH"/>
    <property type="match status" value="8"/>
</dbReference>
<reference evidence="6" key="1">
    <citation type="journal article" date="2020" name="Stud. Mycol.">
        <title>101 Dothideomycetes genomes: a test case for predicting lifestyles and emergence of pathogens.</title>
        <authorList>
            <person name="Haridas S."/>
            <person name="Albert R."/>
            <person name="Binder M."/>
            <person name="Bloem J."/>
            <person name="Labutti K."/>
            <person name="Salamov A."/>
            <person name="Andreopoulos B."/>
            <person name="Baker S."/>
            <person name="Barry K."/>
            <person name="Bills G."/>
            <person name="Bluhm B."/>
            <person name="Cannon C."/>
            <person name="Castanera R."/>
            <person name="Culley D."/>
            <person name="Daum C."/>
            <person name="Ezra D."/>
            <person name="Gonzalez J."/>
            <person name="Henrissat B."/>
            <person name="Kuo A."/>
            <person name="Liang C."/>
            <person name="Lipzen A."/>
            <person name="Lutzoni F."/>
            <person name="Magnuson J."/>
            <person name="Mondo S."/>
            <person name="Nolan M."/>
            <person name="Ohm R."/>
            <person name="Pangilinan J."/>
            <person name="Park H.-J."/>
            <person name="Ramirez L."/>
            <person name="Alfaro M."/>
            <person name="Sun H."/>
            <person name="Tritt A."/>
            <person name="Yoshinaga Y."/>
            <person name="Zwiers L.-H."/>
            <person name="Turgeon B."/>
            <person name="Goodwin S."/>
            <person name="Spatafora J."/>
            <person name="Crous P."/>
            <person name="Grigoriev I."/>
        </authorList>
    </citation>
    <scope>NUCLEOTIDE SEQUENCE</scope>
    <source>
        <strain evidence="6">CBS 279.74</strain>
    </source>
</reference>
<accession>A0A6G1KNG2</accession>
<feature type="region of interest" description="Disordered" evidence="4">
    <location>
        <begin position="1"/>
        <end position="78"/>
    </location>
</feature>
<dbReference type="GO" id="GO:0005737">
    <property type="term" value="C:cytoplasm"/>
    <property type="evidence" value="ECO:0007669"/>
    <property type="project" value="TreeGrafter"/>
</dbReference>
<dbReference type="Gene3D" id="3.30.1370.10">
    <property type="entry name" value="K Homology domain, type 1"/>
    <property type="match status" value="7"/>
</dbReference>
<dbReference type="PROSITE" id="PS50084">
    <property type="entry name" value="KH_TYPE_1"/>
    <property type="match status" value="8"/>
</dbReference>
<protein>
    <submittedName>
        <fullName evidence="6">RNA binding effector protein-like protein Scp160</fullName>
    </submittedName>
</protein>